<dbReference type="Proteomes" id="UP000694005">
    <property type="component" value="Chromosome A04"/>
</dbReference>
<keyword evidence="2" id="KW-0677">Repeat</keyword>
<evidence type="ECO:0000256" key="4">
    <source>
        <dbReference type="ARBA" id="ARBA00023125"/>
    </source>
</evidence>
<dbReference type="SMART" id="SM01019">
    <property type="entry name" value="B3"/>
    <property type="match status" value="4"/>
</dbReference>
<keyword evidence="6" id="KW-0539">Nucleus</keyword>
<evidence type="ECO:0000313" key="9">
    <source>
        <dbReference type="EMBL" id="CAG7907129.1"/>
    </source>
</evidence>
<dbReference type="Pfam" id="PF02362">
    <property type="entry name" value="B3"/>
    <property type="match status" value="4"/>
</dbReference>
<dbReference type="Gramene" id="A04p20300.2_BraZ1">
    <property type="protein sequence ID" value="A04p20300.2_BraZ1.CDS"/>
    <property type="gene ID" value="A04g20300.2_BraZ1"/>
</dbReference>
<feature type="domain" description="TF-B3" evidence="8">
    <location>
        <begin position="276"/>
        <end position="370"/>
    </location>
</feature>
<dbReference type="PANTHER" id="PTHR31674">
    <property type="entry name" value="B3 DOMAIN-CONTAINING PROTEIN REM-LIKE 3-RELATED"/>
    <property type="match status" value="1"/>
</dbReference>
<dbReference type="GO" id="GO:0003677">
    <property type="term" value="F:DNA binding"/>
    <property type="evidence" value="ECO:0007669"/>
    <property type="project" value="UniProtKB-KW"/>
</dbReference>
<sequence>MANQHFFKPLLPGFHSHLKIPVAFFSKHIEGRNEHKNTAKLRSDTSEITWKVKIEDGLRLTDGWKEFALAHDLRVGDIVIFRQEKDLAFHVTLFGPSCCEIQYGSYLDDKNKLVKIQSKKKVKKNTKREVETCTLDPSCYVVNVTPSSLRYDMLYIPKSFARANGLETRSGEIVLMNEKGTSWTLNLKQKSSCGTMYITRGWRRFCRANGHRAGSFFTFKLIQRGGTLVLRKSPSSTESEDSSEGDEIEPLSTESKSFKKTSSMWKASSSPFQNLFVTLTLKPYEVEKSTLKIPVAFFSKHMEGRNDHKNTAKLRSEASEMTWKVNIEDGRRLTEGWKEFALAHDLRVGDIVIFRQEKDMSFHVTLLGPSCCEIQYGSCIDQDNNLEKIQKKKNPKREEAESSCFVANVTPSNLRYDRLESDEDSNHISSQERIEREDKKGGFVTLTVKPSDFKNSRLYLPMAFTKDNGINAETKLALLDKNGVKWSTDLRSEYNGKRIRMIGGWKKFFKANFLNIGEPIMFKLIWDGNTSCVLKLCS</sequence>
<feature type="compositionally biased region" description="Acidic residues" evidence="7">
    <location>
        <begin position="238"/>
        <end position="249"/>
    </location>
</feature>
<evidence type="ECO:0000256" key="5">
    <source>
        <dbReference type="ARBA" id="ARBA00023163"/>
    </source>
</evidence>
<keyword evidence="4" id="KW-0238">DNA-binding</keyword>
<protein>
    <recommendedName>
        <fullName evidence="8">TF-B3 domain-containing protein</fullName>
    </recommendedName>
</protein>
<gene>
    <name evidence="9" type="ORF">BRAPAZ1V2_A04P20300.2</name>
</gene>
<dbReference type="SUPFAM" id="SSF101936">
    <property type="entry name" value="DNA-binding pseudobarrel domain"/>
    <property type="match status" value="4"/>
</dbReference>
<feature type="domain" description="TF-B3" evidence="8">
    <location>
        <begin position="139"/>
        <end position="236"/>
    </location>
</feature>
<name>A0A8D9I0R2_BRACM</name>
<proteinExistence type="predicted"/>
<evidence type="ECO:0000256" key="2">
    <source>
        <dbReference type="ARBA" id="ARBA00022737"/>
    </source>
</evidence>
<dbReference type="FunFam" id="2.40.330.10:FF:000009">
    <property type="entry name" value="Transcriptional factor B3 family protein"/>
    <property type="match status" value="2"/>
</dbReference>
<dbReference type="PANTHER" id="PTHR31674:SF55">
    <property type="entry name" value="TF-B3 DOMAIN-CONTAINING PROTEIN"/>
    <property type="match status" value="1"/>
</dbReference>
<organism evidence="9 10">
    <name type="scientific">Brassica campestris</name>
    <name type="common">Field mustard</name>
    <dbReference type="NCBI Taxonomy" id="3711"/>
    <lineage>
        <taxon>Eukaryota</taxon>
        <taxon>Viridiplantae</taxon>
        <taxon>Streptophyta</taxon>
        <taxon>Embryophyta</taxon>
        <taxon>Tracheophyta</taxon>
        <taxon>Spermatophyta</taxon>
        <taxon>Magnoliopsida</taxon>
        <taxon>eudicotyledons</taxon>
        <taxon>Gunneridae</taxon>
        <taxon>Pentapetalae</taxon>
        <taxon>rosids</taxon>
        <taxon>malvids</taxon>
        <taxon>Brassicales</taxon>
        <taxon>Brassicaceae</taxon>
        <taxon>Brassiceae</taxon>
        <taxon>Brassica</taxon>
    </lineage>
</organism>
<dbReference type="AlphaFoldDB" id="A0A8D9I0R2"/>
<evidence type="ECO:0000259" key="8">
    <source>
        <dbReference type="PROSITE" id="PS50863"/>
    </source>
</evidence>
<reference evidence="9 10" key="1">
    <citation type="submission" date="2021-07" db="EMBL/GenBank/DDBJ databases">
        <authorList>
            <consortium name="Genoscope - CEA"/>
            <person name="William W."/>
        </authorList>
    </citation>
    <scope>NUCLEOTIDE SEQUENCE [LARGE SCALE GENOMIC DNA]</scope>
</reference>
<dbReference type="PROSITE" id="PS50863">
    <property type="entry name" value="B3"/>
    <property type="match status" value="4"/>
</dbReference>
<evidence type="ECO:0000313" key="10">
    <source>
        <dbReference type="Proteomes" id="UP000694005"/>
    </source>
</evidence>
<dbReference type="GO" id="GO:0005634">
    <property type="term" value="C:nucleus"/>
    <property type="evidence" value="ECO:0007669"/>
    <property type="project" value="UniProtKB-SubCell"/>
</dbReference>
<dbReference type="InterPro" id="IPR003340">
    <property type="entry name" value="B3_DNA-bd"/>
</dbReference>
<feature type="domain" description="TF-B3" evidence="8">
    <location>
        <begin position="3"/>
        <end position="97"/>
    </location>
</feature>
<accession>A0A8D9I0R2</accession>
<dbReference type="Gene3D" id="2.40.330.10">
    <property type="entry name" value="DNA-binding pseudobarrel domain"/>
    <property type="match status" value="4"/>
</dbReference>
<evidence type="ECO:0000256" key="1">
    <source>
        <dbReference type="ARBA" id="ARBA00004123"/>
    </source>
</evidence>
<comment type="subcellular location">
    <subcellularLocation>
        <location evidence="1">Nucleus</location>
    </subcellularLocation>
</comment>
<dbReference type="CDD" id="cd10017">
    <property type="entry name" value="B3_DNA"/>
    <property type="match status" value="4"/>
</dbReference>
<evidence type="ECO:0000256" key="3">
    <source>
        <dbReference type="ARBA" id="ARBA00023015"/>
    </source>
</evidence>
<evidence type="ECO:0000256" key="6">
    <source>
        <dbReference type="ARBA" id="ARBA00023242"/>
    </source>
</evidence>
<feature type="domain" description="TF-B3" evidence="8">
    <location>
        <begin position="443"/>
        <end position="538"/>
    </location>
</feature>
<evidence type="ECO:0000256" key="7">
    <source>
        <dbReference type="SAM" id="MobiDB-lite"/>
    </source>
</evidence>
<feature type="region of interest" description="Disordered" evidence="7">
    <location>
        <begin position="230"/>
        <end position="255"/>
    </location>
</feature>
<dbReference type="InterPro" id="IPR015300">
    <property type="entry name" value="DNA-bd_pseudobarrel_sf"/>
</dbReference>
<dbReference type="InterPro" id="IPR039218">
    <property type="entry name" value="REM_fam"/>
</dbReference>
<keyword evidence="5" id="KW-0804">Transcription</keyword>
<dbReference type="EMBL" id="LS974620">
    <property type="protein sequence ID" value="CAG7907129.1"/>
    <property type="molecule type" value="Genomic_DNA"/>
</dbReference>
<keyword evidence="3" id="KW-0805">Transcription regulation</keyword>